<evidence type="ECO:0000256" key="5">
    <source>
        <dbReference type="ARBA" id="ARBA00022519"/>
    </source>
</evidence>
<dbReference type="Pfam" id="PF07695">
    <property type="entry name" value="7TMR-DISM_7TM"/>
    <property type="match status" value="1"/>
</dbReference>
<dbReference type="SUPFAM" id="SSF52172">
    <property type="entry name" value="CheY-like"/>
    <property type="match status" value="1"/>
</dbReference>
<dbReference type="PROSITE" id="PS50109">
    <property type="entry name" value="HIS_KIN"/>
    <property type="match status" value="1"/>
</dbReference>
<dbReference type="SUPFAM" id="SSF47384">
    <property type="entry name" value="Homodimeric domain of signal transducing histidine kinase"/>
    <property type="match status" value="1"/>
</dbReference>
<dbReference type="InterPro" id="IPR008979">
    <property type="entry name" value="Galactose-bd-like_sf"/>
</dbReference>
<feature type="domain" description="HPt" evidence="19">
    <location>
        <begin position="834"/>
        <end position="932"/>
    </location>
</feature>
<evidence type="ECO:0000256" key="9">
    <source>
        <dbReference type="ARBA" id="ARBA00022777"/>
    </source>
</evidence>
<dbReference type="SMART" id="SM00448">
    <property type="entry name" value="REC"/>
    <property type="match status" value="1"/>
</dbReference>
<evidence type="ECO:0000256" key="6">
    <source>
        <dbReference type="ARBA" id="ARBA00022553"/>
    </source>
</evidence>
<evidence type="ECO:0000256" key="8">
    <source>
        <dbReference type="ARBA" id="ARBA00022692"/>
    </source>
</evidence>
<dbReference type="InterPro" id="IPR003594">
    <property type="entry name" value="HATPase_dom"/>
</dbReference>
<reference evidence="20 21" key="1">
    <citation type="submission" date="2021-03" db="EMBL/GenBank/DDBJ databases">
        <title>Genomic Encyclopedia of Type Strains, Phase III (KMG-III): the genomes of soil and plant-associated and newly described type strains.</title>
        <authorList>
            <person name="Whitman W."/>
        </authorList>
    </citation>
    <scope>NUCLEOTIDE SEQUENCE [LARGE SCALE GENOMIC DNA]</scope>
    <source>
        <strain evidence="20 21">IMMIB AFH-6</strain>
    </source>
</reference>
<evidence type="ECO:0000256" key="16">
    <source>
        <dbReference type="SAM" id="Phobius"/>
    </source>
</evidence>
<evidence type="ECO:0000256" key="12">
    <source>
        <dbReference type="ARBA" id="ARBA00023012"/>
    </source>
</evidence>
<feature type="modified residue" description="4-aspartylphosphate" evidence="15">
    <location>
        <position position="749"/>
    </location>
</feature>
<feature type="transmembrane region" description="Helical" evidence="16">
    <location>
        <begin position="275"/>
        <end position="295"/>
    </location>
</feature>
<evidence type="ECO:0000313" key="20">
    <source>
        <dbReference type="EMBL" id="MBP2290320.1"/>
    </source>
</evidence>
<dbReference type="InterPro" id="IPR005467">
    <property type="entry name" value="His_kinase_dom"/>
</dbReference>
<feature type="transmembrane region" description="Helical" evidence="16">
    <location>
        <begin position="243"/>
        <end position="269"/>
    </location>
</feature>
<feature type="transmembrane region" description="Helical" evidence="16">
    <location>
        <begin position="337"/>
        <end position="358"/>
    </location>
</feature>
<evidence type="ECO:0000256" key="2">
    <source>
        <dbReference type="ARBA" id="ARBA00004429"/>
    </source>
</evidence>
<dbReference type="Pfam" id="PF00512">
    <property type="entry name" value="HisKA"/>
    <property type="match status" value="1"/>
</dbReference>
<dbReference type="Gene3D" id="3.30.565.10">
    <property type="entry name" value="Histidine kinase-like ATPase, C-terminal domain"/>
    <property type="match status" value="1"/>
</dbReference>
<evidence type="ECO:0000259" key="17">
    <source>
        <dbReference type="PROSITE" id="PS50109"/>
    </source>
</evidence>
<evidence type="ECO:0000256" key="11">
    <source>
        <dbReference type="ARBA" id="ARBA00022989"/>
    </source>
</evidence>
<evidence type="ECO:0000256" key="10">
    <source>
        <dbReference type="ARBA" id="ARBA00022840"/>
    </source>
</evidence>
<dbReference type="CDD" id="cd00082">
    <property type="entry name" value="HisKA"/>
    <property type="match status" value="1"/>
</dbReference>
<dbReference type="PROSITE" id="PS50110">
    <property type="entry name" value="RESPONSE_REGULATORY"/>
    <property type="match status" value="1"/>
</dbReference>
<keyword evidence="4" id="KW-1003">Cell membrane</keyword>
<accession>A0ABS4SFV9</accession>
<dbReference type="EC" id="2.7.13.3" evidence="3"/>
<feature type="domain" description="Response regulatory" evidence="18">
    <location>
        <begin position="700"/>
        <end position="818"/>
    </location>
</feature>
<evidence type="ECO:0000256" key="7">
    <source>
        <dbReference type="ARBA" id="ARBA00022679"/>
    </source>
</evidence>
<dbReference type="CDD" id="cd17546">
    <property type="entry name" value="REC_hyHK_CKI1_RcsC-like"/>
    <property type="match status" value="1"/>
</dbReference>
<evidence type="ECO:0000256" key="1">
    <source>
        <dbReference type="ARBA" id="ARBA00000085"/>
    </source>
</evidence>
<comment type="catalytic activity">
    <reaction evidence="1">
        <text>ATP + protein L-histidine = ADP + protein N-phospho-L-histidine.</text>
        <dbReference type="EC" id="2.7.13.3"/>
    </reaction>
</comment>
<feature type="domain" description="Histidine kinase" evidence="17">
    <location>
        <begin position="459"/>
        <end position="681"/>
    </location>
</feature>
<dbReference type="SUPFAM" id="SSF49785">
    <property type="entry name" value="Galactose-binding domain-like"/>
    <property type="match status" value="1"/>
</dbReference>
<gene>
    <name evidence="20" type="ORF">J2851_000057</name>
</gene>
<keyword evidence="21" id="KW-1185">Reference proteome</keyword>
<dbReference type="SMART" id="SM00387">
    <property type="entry name" value="HATPase_c"/>
    <property type="match status" value="1"/>
</dbReference>
<dbReference type="Pfam" id="PF00072">
    <property type="entry name" value="Response_reg"/>
    <property type="match status" value="1"/>
</dbReference>
<keyword evidence="9" id="KW-0418">Kinase</keyword>
<keyword evidence="8 16" id="KW-0812">Transmembrane</keyword>
<dbReference type="PROSITE" id="PS50894">
    <property type="entry name" value="HPT"/>
    <property type="match status" value="1"/>
</dbReference>
<dbReference type="InterPro" id="IPR036890">
    <property type="entry name" value="HATPase_C_sf"/>
</dbReference>
<dbReference type="InterPro" id="IPR003661">
    <property type="entry name" value="HisK_dim/P_dom"/>
</dbReference>
<name>A0ABS4SFV9_9PROT</name>
<evidence type="ECO:0000313" key="21">
    <source>
        <dbReference type="Proteomes" id="UP000781958"/>
    </source>
</evidence>
<keyword evidence="11 16" id="KW-1133">Transmembrane helix</keyword>
<comment type="caution">
    <text evidence="20">The sequence shown here is derived from an EMBL/GenBank/DDBJ whole genome shotgun (WGS) entry which is preliminary data.</text>
</comment>
<keyword evidence="12" id="KW-0902">Two-component regulatory system</keyword>
<dbReference type="SUPFAM" id="SSF55874">
    <property type="entry name" value="ATPase domain of HSP90 chaperone/DNA topoisomerase II/histidine kinase"/>
    <property type="match status" value="1"/>
</dbReference>
<evidence type="ECO:0000259" key="18">
    <source>
        <dbReference type="PROSITE" id="PS50110"/>
    </source>
</evidence>
<evidence type="ECO:0000256" key="13">
    <source>
        <dbReference type="ARBA" id="ARBA00023136"/>
    </source>
</evidence>
<proteinExistence type="predicted"/>
<dbReference type="Pfam" id="PF02518">
    <property type="entry name" value="HATPase_c"/>
    <property type="match status" value="1"/>
</dbReference>
<organism evidence="20 21">
    <name type="scientific">Azospirillum rugosum</name>
    <dbReference type="NCBI Taxonomy" id="416170"/>
    <lineage>
        <taxon>Bacteria</taxon>
        <taxon>Pseudomonadati</taxon>
        <taxon>Pseudomonadota</taxon>
        <taxon>Alphaproteobacteria</taxon>
        <taxon>Rhodospirillales</taxon>
        <taxon>Azospirillaceae</taxon>
        <taxon>Azospirillum</taxon>
    </lineage>
</organism>
<feature type="transmembrane region" description="Helical" evidence="16">
    <location>
        <begin position="215"/>
        <end position="236"/>
    </location>
</feature>
<sequence length="942" mass="101573">MTMPAVIPAAIGSLMWFWLAAVVLLFSADPASARDGFKAEHGVLDLRSWNPGKDGVVELDGEWLVSWGRLAGEESWQRLPLPDGKLWVPVTLPLIWNGVVRPDGGRMDGQGAATFRLQLLLPPGTPPLTLQLPTAYSATRLWVDGQAVVAAGKPSLDAATEEPVSATRFTTLPGGRRVMELALEISNHFHVEGGIGRTLHLDGNGELARVWQRQLMTNAGALMSLALMALFIAAFVRRGVSAAAVYLVLLLAACTMRLVCTSGLLRLFFPEVPEAWAYRLEYLPIYLFYPIYFHLLRSLFPGCLHRWVGRVMLGVSVAGVLMVLFTQPAVFTRFRDVASLLLVLSALYFAWCLAVAAWRRHFGALLLGGGALAFLGSVVHDALMYAHLFQSIDLVPYGALLFMFSHALVLGRRVVTALDNVRDLSQELAALNEGLERQIAERTRALSDKSTMLERFLANLSHEVRTPLNALLGMVRVIRREGATERLGERLRVADDAGRHLVTMLDSVLELARLDAGRTELEPEPTDVAGLVEDAVALVQPSAEEKGLRLTLEVTGIGATRFWIDPVRFRQIVLNLLSNAVKFTEQGGVMVGLSARPAATSAVFGGMTLVLTVADTGPGVPLAARAIIFEPFQRGVGGWRDGTGLGLAIVKRLAGLMGGAVDLQNRPGGGSVFSVTVPTRPVPVPARARTTRLPEPGLLDILLVEDAPENQAVMREYLAPGRHRVVCVESGEEALARLFEAPADVVLLDMRLPGMDGVEVARRIRALPDPDRALIPIIAVTANSSPEDCAQYLDAGVDEVVSKPVDPDVLHDALARHAPTDAVRPDALAPAGLTPSDRDRLLGHFAQACREVLAALADRSVSPERLAELAHRLKGSGATYGFPELSEEARVLERAALTLVQAGPATGQGEEDALSDAVLVLERRVAAVLRAIETGERGGTLP</sequence>
<dbReference type="InterPro" id="IPR011006">
    <property type="entry name" value="CheY-like_superfamily"/>
</dbReference>
<keyword evidence="7" id="KW-0808">Transferase</keyword>
<dbReference type="Gene3D" id="3.40.50.2300">
    <property type="match status" value="1"/>
</dbReference>
<feature type="transmembrane region" description="Helical" evidence="16">
    <location>
        <begin position="307"/>
        <end position="325"/>
    </location>
</feature>
<evidence type="ECO:0000256" key="4">
    <source>
        <dbReference type="ARBA" id="ARBA00022475"/>
    </source>
</evidence>
<evidence type="ECO:0000256" key="14">
    <source>
        <dbReference type="PROSITE-ProRule" id="PRU00110"/>
    </source>
</evidence>
<keyword evidence="10" id="KW-0067">ATP-binding</keyword>
<dbReference type="PRINTS" id="PR00344">
    <property type="entry name" value="BCTRLSENSOR"/>
</dbReference>
<dbReference type="Proteomes" id="UP000781958">
    <property type="component" value="Unassembled WGS sequence"/>
</dbReference>
<protein>
    <recommendedName>
        <fullName evidence="3">histidine kinase</fullName>
        <ecNumber evidence="3">2.7.13.3</ecNumber>
    </recommendedName>
</protein>
<evidence type="ECO:0000259" key="19">
    <source>
        <dbReference type="PROSITE" id="PS50894"/>
    </source>
</evidence>
<dbReference type="InterPro" id="IPR004358">
    <property type="entry name" value="Sig_transdc_His_kin-like_C"/>
</dbReference>
<dbReference type="InterPro" id="IPR001789">
    <property type="entry name" value="Sig_transdc_resp-reg_receiver"/>
</dbReference>
<dbReference type="Gene3D" id="1.10.287.130">
    <property type="match status" value="1"/>
</dbReference>
<comment type="subcellular location">
    <subcellularLocation>
        <location evidence="2">Cell inner membrane</location>
        <topology evidence="2">Multi-pass membrane protein</topology>
    </subcellularLocation>
</comment>
<dbReference type="InterPro" id="IPR036097">
    <property type="entry name" value="HisK_dim/P_sf"/>
</dbReference>
<dbReference type="PANTHER" id="PTHR43047">
    <property type="entry name" value="TWO-COMPONENT HISTIDINE PROTEIN KINASE"/>
    <property type="match status" value="1"/>
</dbReference>
<dbReference type="InterPro" id="IPR036641">
    <property type="entry name" value="HPT_dom_sf"/>
</dbReference>
<evidence type="ECO:0000256" key="3">
    <source>
        <dbReference type="ARBA" id="ARBA00012438"/>
    </source>
</evidence>
<keyword evidence="10" id="KW-0547">Nucleotide-binding</keyword>
<dbReference type="CDD" id="cd00088">
    <property type="entry name" value="HPT"/>
    <property type="match status" value="1"/>
</dbReference>
<feature type="transmembrane region" description="Helical" evidence="16">
    <location>
        <begin position="365"/>
        <end position="388"/>
    </location>
</feature>
<feature type="modified residue" description="Phosphohistidine" evidence="14">
    <location>
        <position position="871"/>
    </location>
</feature>
<dbReference type="EMBL" id="JAGINP010000001">
    <property type="protein sequence ID" value="MBP2290320.1"/>
    <property type="molecule type" value="Genomic_DNA"/>
</dbReference>
<dbReference type="Pfam" id="PF01627">
    <property type="entry name" value="Hpt"/>
    <property type="match status" value="1"/>
</dbReference>
<dbReference type="Gene3D" id="1.20.120.160">
    <property type="entry name" value="HPT domain"/>
    <property type="match status" value="1"/>
</dbReference>
<keyword evidence="5" id="KW-0997">Cell inner membrane</keyword>
<dbReference type="SMART" id="SM00388">
    <property type="entry name" value="HisKA"/>
    <property type="match status" value="1"/>
</dbReference>
<evidence type="ECO:0000256" key="15">
    <source>
        <dbReference type="PROSITE-ProRule" id="PRU00169"/>
    </source>
</evidence>
<dbReference type="InterPro" id="IPR011623">
    <property type="entry name" value="7TMR_DISM_rcpt_extracell_dom1"/>
</dbReference>
<keyword evidence="13 16" id="KW-0472">Membrane</keyword>
<dbReference type="InterPro" id="IPR008207">
    <property type="entry name" value="Sig_transdc_His_kin_Hpt_dom"/>
</dbReference>
<dbReference type="Gene3D" id="2.60.120.260">
    <property type="entry name" value="Galactose-binding domain-like"/>
    <property type="match status" value="1"/>
</dbReference>
<keyword evidence="6 15" id="KW-0597">Phosphoprotein</keyword>
<dbReference type="SUPFAM" id="SSF47226">
    <property type="entry name" value="Histidine-containing phosphotransfer domain, HPT domain"/>
    <property type="match status" value="1"/>
</dbReference>